<dbReference type="Proteomes" id="UP000077202">
    <property type="component" value="Unassembled WGS sequence"/>
</dbReference>
<dbReference type="EMBL" id="LVLJ01001546">
    <property type="protein sequence ID" value="OAE29050.1"/>
    <property type="molecule type" value="Genomic_DNA"/>
</dbReference>
<evidence type="ECO:0000313" key="1">
    <source>
        <dbReference type="EMBL" id="OAE29050.1"/>
    </source>
</evidence>
<dbReference type="PANTHER" id="PTHR47679">
    <property type="entry name" value="PROTEIN TORNADO 1"/>
    <property type="match status" value="1"/>
</dbReference>
<reference evidence="1" key="1">
    <citation type="submission" date="2016-03" db="EMBL/GenBank/DDBJ databases">
        <title>Mechanisms controlling the formation of the plant cell surface in tip-growing cells are functionally conserved among land plants.</title>
        <authorList>
            <person name="Honkanen S."/>
            <person name="Jones V.A."/>
            <person name="Morieri G."/>
            <person name="Champion C."/>
            <person name="Hetherington A.J."/>
            <person name="Kelly S."/>
            <person name="Saint-Marcoux D."/>
            <person name="Proust H."/>
            <person name="Prescott H."/>
            <person name="Dolan L."/>
        </authorList>
    </citation>
    <scope>NUCLEOTIDE SEQUENCE [LARGE SCALE GENOMIC DNA]</scope>
    <source>
        <tissue evidence="1">Whole gametophyte</tissue>
    </source>
</reference>
<comment type="caution">
    <text evidence="1">The sequence shown here is derived from an EMBL/GenBank/DDBJ whole genome shotgun (WGS) entry which is preliminary data.</text>
</comment>
<proteinExistence type="predicted"/>
<dbReference type="AlphaFoldDB" id="A0A176W7K6"/>
<evidence type="ECO:0000313" key="2">
    <source>
        <dbReference type="Proteomes" id="UP000077202"/>
    </source>
</evidence>
<protein>
    <submittedName>
        <fullName evidence="1">Uncharacterized protein</fullName>
    </submittedName>
</protein>
<organism evidence="1 2">
    <name type="scientific">Marchantia polymorpha subsp. ruderalis</name>
    <dbReference type="NCBI Taxonomy" id="1480154"/>
    <lineage>
        <taxon>Eukaryota</taxon>
        <taxon>Viridiplantae</taxon>
        <taxon>Streptophyta</taxon>
        <taxon>Embryophyta</taxon>
        <taxon>Marchantiophyta</taxon>
        <taxon>Marchantiopsida</taxon>
        <taxon>Marchantiidae</taxon>
        <taxon>Marchantiales</taxon>
        <taxon>Marchantiaceae</taxon>
        <taxon>Marchantia</taxon>
    </lineage>
</organism>
<dbReference type="PANTHER" id="PTHR47679:SF1">
    <property type="entry name" value="PROTEIN TORNADO 1"/>
    <property type="match status" value="1"/>
</dbReference>
<name>A0A176W7K6_MARPO</name>
<accession>A0A176W7K6</accession>
<keyword evidence="2" id="KW-1185">Reference proteome</keyword>
<sequence length="278" mass="31894">MLDPSDLRGAILIEELKSNFIRRINDKLEDILSDRLHLVKEEELFNYEHSWPSIDGHTLVISERARNLLRESDVEAVVNEIQKKYVQQLESFLQAFISNNLDQPYTESENMVGNSSNSDRLDRSNFLKLDESLRSVESVVQRVEMKLGQILTFHQEFQSRLSDFMSKVDRMIEYPESLQQARIPKRPYVTNDVGVLYRISAILHAGTTIRLHLMCESATGFHKVKDQEGVNTACSDHMQCSRCAGVGFPHLAFVTLDVHSYERQAIEETNTAVQMTGM</sequence>
<gene>
    <name evidence="1" type="ORF">AXG93_146s1260</name>
</gene>